<feature type="transmembrane region" description="Helical" evidence="11">
    <location>
        <begin position="98"/>
        <end position="120"/>
    </location>
</feature>
<evidence type="ECO:0000256" key="10">
    <source>
        <dbReference type="RuleBase" id="RU000688"/>
    </source>
</evidence>
<evidence type="ECO:0000256" key="2">
    <source>
        <dbReference type="ARBA" id="ARBA00022475"/>
    </source>
</evidence>
<protein>
    <recommendedName>
        <fullName evidence="11">Olfactory receptor</fullName>
    </recommendedName>
</protein>
<feature type="transmembrane region" description="Helical" evidence="11">
    <location>
        <begin position="60"/>
        <end position="78"/>
    </location>
</feature>
<dbReference type="GO" id="GO:0004984">
    <property type="term" value="F:olfactory receptor activity"/>
    <property type="evidence" value="ECO:0007669"/>
    <property type="project" value="InterPro"/>
</dbReference>
<dbReference type="GO" id="GO:0004930">
    <property type="term" value="F:G protein-coupled receptor activity"/>
    <property type="evidence" value="ECO:0007669"/>
    <property type="project" value="UniProtKB-KW"/>
</dbReference>
<evidence type="ECO:0000256" key="1">
    <source>
        <dbReference type="ARBA" id="ARBA00004651"/>
    </source>
</evidence>
<keyword evidence="8 10" id="KW-0675">Receptor</keyword>
<evidence type="ECO:0000259" key="12">
    <source>
        <dbReference type="PROSITE" id="PS50262"/>
    </source>
</evidence>
<keyword evidence="2 11" id="KW-1003">Cell membrane</keyword>
<feature type="transmembrane region" description="Helical" evidence="11">
    <location>
        <begin position="140"/>
        <end position="158"/>
    </location>
</feature>
<evidence type="ECO:0000256" key="3">
    <source>
        <dbReference type="ARBA" id="ARBA00022692"/>
    </source>
</evidence>
<dbReference type="PRINTS" id="PR00237">
    <property type="entry name" value="GPCRRHODOPSN"/>
</dbReference>
<evidence type="ECO:0000256" key="7">
    <source>
        <dbReference type="ARBA" id="ARBA00023136"/>
    </source>
</evidence>
<sequence>MTMKNQTTIRFFLLSGVSSDPQIQPFLFFLFLLIYLVTVVGNGTIMVVIKADAHLHTPMYFFLFHLSYLDICFSSVTVPKMLQNFLAERKTISFPGCIAQMSIILLVGCAEVFMLSVMAFDRYAAICDPLRYFGTMNNQVRIRLVGGAWLITIVFALINTAPVLNLHFCGPTEVNNFSCEFPSLLQLSRTETFISKMTFLTTTMLASLTSFSITLVSYICIISTILKIRSAEGRGKAFSTCSSHLTVVVLYYGAALFRYLRPSSSSSVALDRLFSIQCSILTPMLNPIIYSLRNKEVKAALGIILGKIKNLCM</sequence>
<dbReference type="AlphaFoldDB" id="A0A1U8DCZ0"/>
<keyword evidence="3 10" id="KW-0812">Transmembrane</keyword>
<evidence type="ECO:0000256" key="4">
    <source>
        <dbReference type="ARBA" id="ARBA00022725"/>
    </source>
</evidence>
<dbReference type="FunFam" id="1.20.1070.10:FF:000015">
    <property type="entry name" value="Olfactory receptor"/>
    <property type="match status" value="1"/>
</dbReference>
<dbReference type="InterPro" id="IPR050516">
    <property type="entry name" value="Olfactory_GPCR"/>
</dbReference>
<feature type="transmembrane region" description="Helical" evidence="11">
    <location>
        <begin position="29"/>
        <end position="48"/>
    </location>
</feature>
<evidence type="ECO:0000256" key="9">
    <source>
        <dbReference type="ARBA" id="ARBA00023224"/>
    </source>
</evidence>
<dbReference type="RefSeq" id="XP_014379128.1">
    <property type="nucleotide sequence ID" value="XM_014523642.1"/>
</dbReference>
<feature type="domain" description="G-protein coupled receptors family 1 profile" evidence="12">
    <location>
        <begin position="41"/>
        <end position="290"/>
    </location>
</feature>
<accession>A0A1U8DCZ0</accession>
<dbReference type="PROSITE" id="PS50262">
    <property type="entry name" value="G_PROTEIN_RECEP_F1_2"/>
    <property type="match status" value="1"/>
</dbReference>
<dbReference type="InParanoid" id="A0A1U8DCZ0"/>
<feature type="transmembrane region" description="Helical" evidence="11">
    <location>
        <begin position="238"/>
        <end position="260"/>
    </location>
</feature>
<comment type="similarity">
    <text evidence="10">Belongs to the G-protein coupled receptor 1 family.</text>
</comment>
<evidence type="ECO:0000313" key="14">
    <source>
        <dbReference type="RefSeq" id="XP_014379128.1"/>
    </source>
</evidence>
<evidence type="ECO:0000256" key="8">
    <source>
        <dbReference type="ARBA" id="ARBA00023170"/>
    </source>
</evidence>
<evidence type="ECO:0000256" key="5">
    <source>
        <dbReference type="ARBA" id="ARBA00022989"/>
    </source>
</evidence>
<name>A0A1U8DCZ0_ALLSI</name>
<evidence type="ECO:0000313" key="13">
    <source>
        <dbReference type="Proteomes" id="UP000189705"/>
    </source>
</evidence>
<gene>
    <name evidence="14" type="primary">LOC106722642</name>
</gene>
<proteinExistence type="inferred from homology"/>
<dbReference type="GO" id="GO:0005886">
    <property type="term" value="C:plasma membrane"/>
    <property type="evidence" value="ECO:0007669"/>
    <property type="project" value="UniProtKB-SubCell"/>
</dbReference>
<dbReference type="InterPro" id="IPR000276">
    <property type="entry name" value="GPCR_Rhodpsn"/>
</dbReference>
<dbReference type="Pfam" id="PF13853">
    <property type="entry name" value="7tm_4"/>
    <property type="match status" value="1"/>
</dbReference>
<dbReference type="CDD" id="cd15229">
    <property type="entry name" value="7tmA_OR8S1-like"/>
    <property type="match status" value="1"/>
</dbReference>
<organism evidence="13 14">
    <name type="scientific">Alligator sinensis</name>
    <name type="common">Chinese alligator</name>
    <dbReference type="NCBI Taxonomy" id="38654"/>
    <lineage>
        <taxon>Eukaryota</taxon>
        <taxon>Metazoa</taxon>
        <taxon>Chordata</taxon>
        <taxon>Craniata</taxon>
        <taxon>Vertebrata</taxon>
        <taxon>Euteleostomi</taxon>
        <taxon>Archelosauria</taxon>
        <taxon>Archosauria</taxon>
        <taxon>Crocodylia</taxon>
        <taxon>Alligatoridae</taxon>
        <taxon>Alligatorinae</taxon>
        <taxon>Alligator</taxon>
    </lineage>
</organism>
<dbReference type="GeneID" id="106722642"/>
<feature type="transmembrane region" description="Helical" evidence="11">
    <location>
        <begin position="272"/>
        <end position="292"/>
    </location>
</feature>
<dbReference type="PANTHER" id="PTHR26452">
    <property type="entry name" value="OLFACTORY RECEPTOR"/>
    <property type="match status" value="1"/>
</dbReference>
<dbReference type="Proteomes" id="UP000189705">
    <property type="component" value="Unplaced"/>
</dbReference>
<keyword evidence="7 11" id="KW-0472">Membrane</keyword>
<keyword evidence="13" id="KW-1185">Reference proteome</keyword>
<dbReference type="PROSITE" id="PS00237">
    <property type="entry name" value="G_PROTEIN_RECEP_F1_1"/>
    <property type="match status" value="1"/>
</dbReference>
<keyword evidence="5 11" id="KW-1133">Transmembrane helix</keyword>
<keyword evidence="11" id="KW-0716">Sensory transduction</keyword>
<comment type="subcellular location">
    <subcellularLocation>
        <location evidence="1 11">Cell membrane</location>
        <topology evidence="1 11">Multi-pass membrane protein</topology>
    </subcellularLocation>
</comment>
<dbReference type="InterPro" id="IPR017452">
    <property type="entry name" value="GPCR_Rhodpsn_7TM"/>
</dbReference>
<keyword evidence="9 10" id="KW-0807">Transducer</keyword>
<dbReference type="PRINTS" id="PR00245">
    <property type="entry name" value="OLFACTORYR"/>
</dbReference>
<dbReference type="SUPFAM" id="SSF81321">
    <property type="entry name" value="Family A G protein-coupled receptor-like"/>
    <property type="match status" value="1"/>
</dbReference>
<dbReference type="KEGG" id="asn:106722642"/>
<dbReference type="InterPro" id="IPR000725">
    <property type="entry name" value="Olfact_rcpt"/>
</dbReference>
<evidence type="ECO:0000256" key="11">
    <source>
        <dbReference type="RuleBase" id="RU363047"/>
    </source>
</evidence>
<dbReference type="Gene3D" id="1.20.1070.10">
    <property type="entry name" value="Rhodopsin 7-helix transmembrane proteins"/>
    <property type="match status" value="1"/>
</dbReference>
<reference evidence="14" key="1">
    <citation type="submission" date="2025-08" db="UniProtKB">
        <authorList>
            <consortium name="RefSeq"/>
        </authorList>
    </citation>
    <scope>IDENTIFICATION</scope>
</reference>
<keyword evidence="6 10" id="KW-0297">G-protein coupled receptor</keyword>
<feature type="transmembrane region" description="Helical" evidence="11">
    <location>
        <begin position="205"/>
        <end position="226"/>
    </location>
</feature>
<evidence type="ECO:0000256" key="6">
    <source>
        <dbReference type="ARBA" id="ARBA00023040"/>
    </source>
</evidence>
<keyword evidence="4 11" id="KW-0552">Olfaction</keyword>